<dbReference type="SUPFAM" id="SSF52833">
    <property type="entry name" value="Thioredoxin-like"/>
    <property type="match status" value="1"/>
</dbReference>
<reference evidence="3 4" key="1">
    <citation type="submission" date="2018-08" db="EMBL/GenBank/DDBJ databases">
        <title>Genomic Encyclopedia of Type Strains, Phase IV (KMG-IV): sequencing the most valuable type-strain genomes for metagenomic binning, comparative biology and taxonomic classification.</title>
        <authorList>
            <person name="Goeker M."/>
        </authorList>
    </citation>
    <scope>NUCLEOTIDE SEQUENCE [LARGE SCALE GENOMIC DNA]</scope>
    <source>
        <strain evidence="3 4">BW863</strain>
    </source>
</reference>
<evidence type="ECO:0000259" key="1">
    <source>
        <dbReference type="PROSITE" id="PS50404"/>
    </source>
</evidence>
<keyword evidence="3" id="KW-0413">Isomerase</keyword>
<gene>
    <name evidence="3" type="ORF">DES32_2802</name>
</gene>
<feature type="domain" description="GST N-terminal" evidence="1">
    <location>
        <begin position="1"/>
        <end position="78"/>
    </location>
</feature>
<dbReference type="InterPro" id="IPR036282">
    <property type="entry name" value="Glutathione-S-Trfase_C_sf"/>
</dbReference>
<evidence type="ECO:0000259" key="2">
    <source>
        <dbReference type="PROSITE" id="PS50405"/>
    </source>
</evidence>
<dbReference type="Gene3D" id="1.20.1050.10">
    <property type="match status" value="1"/>
</dbReference>
<dbReference type="InterPro" id="IPR004045">
    <property type="entry name" value="Glutathione_S-Trfase_N"/>
</dbReference>
<dbReference type="PANTHER" id="PTHR43968">
    <property type="match status" value="1"/>
</dbReference>
<evidence type="ECO:0000313" key="4">
    <source>
        <dbReference type="Proteomes" id="UP000256900"/>
    </source>
</evidence>
<dbReference type="EMBL" id="QUMO01000004">
    <property type="protein sequence ID" value="REF84690.1"/>
    <property type="molecule type" value="Genomic_DNA"/>
</dbReference>
<dbReference type="GO" id="GO:0005737">
    <property type="term" value="C:cytoplasm"/>
    <property type="evidence" value="ECO:0007669"/>
    <property type="project" value="TreeGrafter"/>
</dbReference>
<dbReference type="AlphaFoldDB" id="A0A3D9YQ03"/>
<dbReference type="InterPro" id="IPR040079">
    <property type="entry name" value="Glutathione_S-Trfase"/>
</dbReference>
<dbReference type="CDD" id="cd00299">
    <property type="entry name" value="GST_C_family"/>
    <property type="match status" value="1"/>
</dbReference>
<name>A0A3D9YQ03_9HYPH</name>
<dbReference type="GO" id="GO:0016853">
    <property type="term" value="F:isomerase activity"/>
    <property type="evidence" value="ECO:0007669"/>
    <property type="project" value="UniProtKB-KW"/>
</dbReference>
<dbReference type="Gene3D" id="3.40.30.10">
    <property type="entry name" value="Glutaredoxin"/>
    <property type="match status" value="1"/>
</dbReference>
<dbReference type="InterPro" id="IPR010987">
    <property type="entry name" value="Glutathione-S-Trfase_C-like"/>
</dbReference>
<dbReference type="SUPFAM" id="SSF47616">
    <property type="entry name" value="GST C-terminal domain-like"/>
    <property type="match status" value="1"/>
</dbReference>
<dbReference type="PROSITE" id="PS50405">
    <property type="entry name" value="GST_CTER"/>
    <property type="match status" value="1"/>
</dbReference>
<accession>A0A3D9YQ03</accession>
<dbReference type="PROSITE" id="PS50404">
    <property type="entry name" value="GST_NTER"/>
    <property type="match status" value="1"/>
</dbReference>
<dbReference type="SFLD" id="SFLDS00019">
    <property type="entry name" value="Glutathione_Transferase_(cytos"/>
    <property type="match status" value="1"/>
</dbReference>
<sequence>MRLYSENSSPFSAPVRIAIYAKSLDIEIVAPPGGLRSAQYHAINPLGTIPCLILDGGARLPESSAIIEYLEEKFPQPRLLPEGAEARANVRLLQRIGELHIAAQTVELAQAAPNTEESATRLTRLVRGLSALQTLLSGTPFAAGPELTLADCQLAPALFRVPRVVAPLVNRDLIAAYPAVARYVETSRKHPAVARVLDELGAALDK</sequence>
<proteinExistence type="predicted"/>
<dbReference type="InterPro" id="IPR050983">
    <property type="entry name" value="GST_Omega/HSP26"/>
</dbReference>
<dbReference type="PANTHER" id="PTHR43968:SF6">
    <property type="entry name" value="GLUTATHIONE S-TRANSFERASE OMEGA"/>
    <property type="match status" value="1"/>
</dbReference>
<dbReference type="SFLD" id="SFLDG00358">
    <property type="entry name" value="Main_(cytGST)"/>
    <property type="match status" value="1"/>
</dbReference>
<keyword evidence="4" id="KW-1185">Reference proteome</keyword>
<dbReference type="Pfam" id="PF13410">
    <property type="entry name" value="GST_C_2"/>
    <property type="match status" value="1"/>
</dbReference>
<feature type="domain" description="GST C-terminal" evidence="2">
    <location>
        <begin position="81"/>
        <end position="206"/>
    </location>
</feature>
<dbReference type="CDD" id="cd00570">
    <property type="entry name" value="GST_N_family"/>
    <property type="match status" value="1"/>
</dbReference>
<evidence type="ECO:0000313" key="3">
    <source>
        <dbReference type="EMBL" id="REF84690.1"/>
    </source>
</evidence>
<protein>
    <submittedName>
        <fullName evidence="3">Maleylacetoacetate isomerase</fullName>
    </submittedName>
</protein>
<organism evidence="3 4">
    <name type="scientific">Methylovirgula ligni</name>
    <dbReference type="NCBI Taxonomy" id="569860"/>
    <lineage>
        <taxon>Bacteria</taxon>
        <taxon>Pseudomonadati</taxon>
        <taxon>Pseudomonadota</taxon>
        <taxon>Alphaproteobacteria</taxon>
        <taxon>Hyphomicrobiales</taxon>
        <taxon>Beijerinckiaceae</taxon>
        <taxon>Methylovirgula</taxon>
    </lineage>
</organism>
<dbReference type="Proteomes" id="UP000256900">
    <property type="component" value="Unassembled WGS sequence"/>
</dbReference>
<dbReference type="InterPro" id="IPR036249">
    <property type="entry name" value="Thioredoxin-like_sf"/>
</dbReference>
<dbReference type="RefSeq" id="WP_165203960.1">
    <property type="nucleotide sequence ID" value="NZ_CP025086.1"/>
</dbReference>
<dbReference type="Pfam" id="PF13417">
    <property type="entry name" value="GST_N_3"/>
    <property type="match status" value="1"/>
</dbReference>
<comment type="caution">
    <text evidence="3">The sequence shown here is derived from an EMBL/GenBank/DDBJ whole genome shotgun (WGS) entry which is preliminary data.</text>
</comment>